<comment type="caution">
    <text evidence="13">The sequence shown here is derived from an EMBL/GenBank/DDBJ whole genome shotgun (WGS) entry which is preliminary data.</text>
</comment>
<dbReference type="GO" id="GO:0016874">
    <property type="term" value="F:ligase activity"/>
    <property type="evidence" value="ECO:0007669"/>
    <property type="project" value="UniProtKB-KW"/>
</dbReference>
<dbReference type="InterPro" id="IPR001412">
    <property type="entry name" value="aa-tRNA-synth_I_CS"/>
</dbReference>
<reference evidence="14" key="1">
    <citation type="submission" date="2016-03" db="EMBL/GenBank/DDBJ databases">
        <title>WGS of SAMN04393274.</title>
        <authorList>
            <person name="Adams M."/>
            <person name="Sutton G."/>
            <person name="Nelson K."/>
            <person name="Thaden J."/>
            <person name="Fowler V."/>
            <person name="Mccorrison J."/>
            <person name="Sanka R."/>
            <person name="Brinkac L."/>
            <person name="Nierman W."/>
        </authorList>
    </citation>
    <scope>NUCLEOTIDE SEQUENCE [LARGE SCALE GENOMIC DNA]</scope>
    <source>
        <strain evidence="14">GN06232</strain>
    </source>
</reference>
<evidence type="ECO:0000313" key="14">
    <source>
        <dbReference type="Proteomes" id="UP000076880"/>
    </source>
</evidence>
<gene>
    <name evidence="9" type="primary">argS</name>
    <name evidence="13" type="ORF">A3466_09360</name>
</gene>
<evidence type="ECO:0000256" key="4">
    <source>
        <dbReference type="ARBA" id="ARBA00022741"/>
    </source>
</evidence>
<dbReference type="SMART" id="SM01016">
    <property type="entry name" value="Arg_tRNA_synt_N"/>
    <property type="match status" value="1"/>
</dbReference>
<dbReference type="InterPro" id="IPR005148">
    <property type="entry name" value="Arg-tRNA-synth_N"/>
</dbReference>
<feature type="short sequence motif" description="'HIGH' region" evidence="9">
    <location>
        <begin position="122"/>
        <end position="132"/>
    </location>
</feature>
<dbReference type="SUPFAM" id="SSF55190">
    <property type="entry name" value="Arginyl-tRNA synthetase (ArgRS), N-terminal 'additional' domain"/>
    <property type="match status" value="1"/>
</dbReference>
<dbReference type="InterPro" id="IPR035684">
    <property type="entry name" value="ArgRS_core"/>
</dbReference>
<dbReference type="InterPro" id="IPR008909">
    <property type="entry name" value="DALR_anticod-bd"/>
</dbReference>
<dbReference type="InterPro" id="IPR014729">
    <property type="entry name" value="Rossmann-like_a/b/a_fold"/>
</dbReference>
<comment type="similarity">
    <text evidence="1 9 10">Belongs to the class-I aminoacyl-tRNA synthetase family.</text>
</comment>
<evidence type="ECO:0000256" key="5">
    <source>
        <dbReference type="ARBA" id="ARBA00022840"/>
    </source>
</evidence>
<evidence type="ECO:0000313" key="13">
    <source>
        <dbReference type="EMBL" id="KZR33210.1"/>
    </source>
</evidence>
<comment type="subunit">
    <text evidence="9">Monomer.</text>
</comment>
<dbReference type="Pfam" id="PF03485">
    <property type="entry name" value="Arg_tRNA_synt_N"/>
    <property type="match status" value="1"/>
</dbReference>
<dbReference type="NCBIfam" id="TIGR00456">
    <property type="entry name" value="argS"/>
    <property type="match status" value="1"/>
</dbReference>
<dbReference type="SMART" id="SM00836">
    <property type="entry name" value="DALR_1"/>
    <property type="match status" value="1"/>
</dbReference>
<dbReference type="SUPFAM" id="SSF52374">
    <property type="entry name" value="Nucleotidylyl transferase"/>
    <property type="match status" value="1"/>
</dbReference>
<dbReference type="Pfam" id="PF00750">
    <property type="entry name" value="tRNA-synt_1d"/>
    <property type="match status" value="1"/>
</dbReference>
<dbReference type="Gene3D" id="3.40.50.620">
    <property type="entry name" value="HUPs"/>
    <property type="match status" value="1"/>
</dbReference>
<keyword evidence="6 9" id="KW-0648">Protein biosynthesis</keyword>
<dbReference type="InterPro" id="IPR001278">
    <property type="entry name" value="Arg-tRNA-ligase"/>
</dbReference>
<sequence length="577" mass="64212">MNIQALLSEKVSQALIAAGAPADCEPQVRQSAKVQFGDYQANGVMAVAKKLGMPPRQLAEQVLTHLDLTGIASKTEIAGPGFINIFLEPAFLASHVDAALKSDRLGVTQPEPQTVVVDYSAPNVAKEMHVGHLRSTIIGDAAVRTLEFLGHKVIRANHVGDWGTQFGMLIAYLEKQQQENAGEMALADLEGFYREAKKHYDEDEAFAERARSYVVKLQGGDPYFLEMWRKLVDITMSQNQLTYNRLNVTLTRDDVMGESLYNPMLPGIVADLKAKHLAVESEGATVVFLDEYKNKEGEPMGVIIQKKDGGYLYTTTDIACAKYRYETLHADRVLYYIDSRQHQHLMQAWTIVRKAGYVPDCVPLEHHMFGMMLGKDGKPFKTRAGGTVKLSDLLDEALERARRLVAEKNPDMPADELEKLANAVGIGAVKYADLSKNRTTDYIFDWDNMLAFEGNTAPYMQYAYTRVLSVFRKANIDESVLANAPVTITEDREAQLAARLLQFEETLSVVARDGTPHVMCAYLYDLAGLFSGFYEHCPILSAESEAVRNSRLKLAQLTAKTLKLGLETLGIETVERM</sequence>
<keyword evidence="4 9" id="KW-0547">Nucleotide-binding</keyword>
<keyword evidence="2 9" id="KW-0963">Cytoplasm</keyword>
<evidence type="ECO:0000259" key="12">
    <source>
        <dbReference type="SMART" id="SM01016"/>
    </source>
</evidence>
<evidence type="ECO:0000256" key="3">
    <source>
        <dbReference type="ARBA" id="ARBA00022598"/>
    </source>
</evidence>
<dbReference type="Gene3D" id="3.30.1360.70">
    <property type="entry name" value="Arginyl tRNA synthetase N-terminal domain"/>
    <property type="match status" value="1"/>
</dbReference>
<name>A0ABR5YNM2_9ENTR</name>
<dbReference type="Proteomes" id="UP000076880">
    <property type="component" value="Unassembled WGS sequence"/>
</dbReference>
<feature type="domain" description="DALR anticodon binding" evidence="11">
    <location>
        <begin position="460"/>
        <end position="577"/>
    </location>
</feature>
<evidence type="ECO:0000256" key="2">
    <source>
        <dbReference type="ARBA" id="ARBA00022490"/>
    </source>
</evidence>
<evidence type="ECO:0000256" key="7">
    <source>
        <dbReference type="ARBA" id="ARBA00023146"/>
    </source>
</evidence>
<evidence type="ECO:0000259" key="11">
    <source>
        <dbReference type="SMART" id="SM00836"/>
    </source>
</evidence>
<evidence type="ECO:0000256" key="6">
    <source>
        <dbReference type="ARBA" id="ARBA00022917"/>
    </source>
</evidence>
<evidence type="ECO:0000256" key="1">
    <source>
        <dbReference type="ARBA" id="ARBA00005594"/>
    </source>
</evidence>
<evidence type="ECO:0000256" key="8">
    <source>
        <dbReference type="ARBA" id="ARBA00049339"/>
    </source>
</evidence>
<dbReference type="HAMAP" id="MF_00123">
    <property type="entry name" value="Arg_tRNA_synth"/>
    <property type="match status" value="1"/>
</dbReference>
<dbReference type="PANTHER" id="PTHR11956">
    <property type="entry name" value="ARGINYL-TRNA SYNTHETASE"/>
    <property type="match status" value="1"/>
</dbReference>
<evidence type="ECO:0000256" key="10">
    <source>
        <dbReference type="RuleBase" id="RU363038"/>
    </source>
</evidence>
<comment type="catalytic activity">
    <reaction evidence="8 9">
        <text>tRNA(Arg) + L-arginine + ATP = L-arginyl-tRNA(Arg) + AMP + diphosphate</text>
        <dbReference type="Rhea" id="RHEA:20301"/>
        <dbReference type="Rhea" id="RHEA-COMP:9658"/>
        <dbReference type="Rhea" id="RHEA-COMP:9673"/>
        <dbReference type="ChEBI" id="CHEBI:30616"/>
        <dbReference type="ChEBI" id="CHEBI:32682"/>
        <dbReference type="ChEBI" id="CHEBI:33019"/>
        <dbReference type="ChEBI" id="CHEBI:78442"/>
        <dbReference type="ChEBI" id="CHEBI:78513"/>
        <dbReference type="ChEBI" id="CHEBI:456215"/>
        <dbReference type="EC" id="6.1.1.19"/>
    </reaction>
</comment>
<comment type="subcellular location">
    <subcellularLocation>
        <location evidence="9">Cytoplasm</location>
    </subcellularLocation>
</comment>
<organism evidence="13 14">
    <name type="scientific">Enterobacter genomosp. S</name>
    <dbReference type="NCBI Taxonomy" id="2364151"/>
    <lineage>
        <taxon>Bacteria</taxon>
        <taxon>Pseudomonadati</taxon>
        <taxon>Pseudomonadota</taxon>
        <taxon>Gammaproteobacteria</taxon>
        <taxon>Enterobacterales</taxon>
        <taxon>Enterobacteriaceae</taxon>
        <taxon>Enterobacter</taxon>
        <taxon>Enterobacter cloacae complex</taxon>
        <taxon>Enterobacter cloacae complex clade S</taxon>
    </lineage>
</organism>
<evidence type="ECO:0000256" key="9">
    <source>
        <dbReference type="HAMAP-Rule" id="MF_00123"/>
    </source>
</evidence>
<dbReference type="InterPro" id="IPR009080">
    <property type="entry name" value="tRNAsynth_Ia_anticodon-bd"/>
</dbReference>
<keyword evidence="3 9" id="KW-0436">Ligase</keyword>
<proteinExistence type="inferred from homology"/>
<accession>A0ABR5YNM2</accession>
<dbReference type="EC" id="6.1.1.19" evidence="9"/>
<dbReference type="PROSITE" id="PS00178">
    <property type="entry name" value="AA_TRNA_LIGASE_I"/>
    <property type="match status" value="1"/>
</dbReference>
<keyword evidence="5 9" id="KW-0067">ATP-binding</keyword>
<dbReference type="Gene3D" id="1.10.730.10">
    <property type="entry name" value="Isoleucyl-tRNA Synthetase, Domain 1"/>
    <property type="match status" value="1"/>
</dbReference>
<keyword evidence="7 9" id="KW-0030">Aminoacyl-tRNA synthetase</keyword>
<dbReference type="PANTHER" id="PTHR11956:SF5">
    <property type="entry name" value="ARGININE--TRNA LIGASE, CYTOPLASMIC"/>
    <property type="match status" value="1"/>
</dbReference>
<dbReference type="CDD" id="cd00671">
    <property type="entry name" value="ArgRS_core"/>
    <property type="match status" value="1"/>
</dbReference>
<dbReference type="CDD" id="cd07956">
    <property type="entry name" value="Anticodon_Ia_Arg"/>
    <property type="match status" value="1"/>
</dbReference>
<keyword evidence="14" id="KW-1185">Reference proteome</keyword>
<feature type="domain" description="Arginyl tRNA synthetase N-terminal" evidence="12">
    <location>
        <begin position="1"/>
        <end position="87"/>
    </location>
</feature>
<dbReference type="EMBL" id="LVVA01000012">
    <property type="protein sequence ID" value="KZR33210.1"/>
    <property type="molecule type" value="Genomic_DNA"/>
</dbReference>
<dbReference type="RefSeq" id="WP_063450120.1">
    <property type="nucleotide sequence ID" value="NZ_LVVA01000012.1"/>
</dbReference>
<dbReference type="PRINTS" id="PR01038">
    <property type="entry name" value="TRNASYNTHARG"/>
</dbReference>
<dbReference type="Pfam" id="PF05746">
    <property type="entry name" value="DALR_1"/>
    <property type="match status" value="1"/>
</dbReference>
<dbReference type="InterPro" id="IPR036695">
    <property type="entry name" value="Arg-tRNA-synth_N_sf"/>
</dbReference>
<dbReference type="SUPFAM" id="SSF47323">
    <property type="entry name" value="Anticodon-binding domain of a subclass of class I aminoacyl-tRNA synthetases"/>
    <property type="match status" value="1"/>
</dbReference>
<protein>
    <recommendedName>
        <fullName evidence="9">Arginine--tRNA ligase</fullName>
        <ecNumber evidence="9">6.1.1.19</ecNumber>
    </recommendedName>
    <alternativeName>
        <fullName evidence="9">Arginyl-tRNA synthetase</fullName>
        <shortName evidence="9">ArgRS</shortName>
    </alternativeName>
</protein>